<dbReference type="Proteomes" id="UP000308652">
    <property type="component" value="Unassembled WGS sequence"/>
</dbReference>
<accession>A0A5C3LL74</accession>
<reference evidence="1 2" key="1">
    <citation type="journal article" date="2019" name="Nat. Ecol. Evol.">
        <title>Megaphylogeny resolves global patterns of mushroom evolution.</title>
        <authorList>
            <person name="Varga T."/>
            <person name="Krizsan K."/>
            <person name="Foldi C."/>
            <person name="Dima B."/>
            <person name="Sanchez-Garcia M."/>
            <person name="Sanchez-Ramirez S."/>
            <person name="Szollosi G.J."/>
            <person name="Szarkandi J.G."/>
            <person name="Papp V."/>
            <person name="Albert L."/>
            <person name="Andreopoulos W."/>
            <person name="Angelini C."/>
            <person name="Antonin V."/>
            <person name="Barry K.W."/>
            <person name="Bougher N.L."/>
            <person name="Buchanan P."/>
            <person name="Buyck B."/>
            <person name="Bense V."/>
            <person name="Catcheside P."/>
            <person name="Chovatia M."/>
            <person name="Cooper J."/>
            <person name="Damon W."/>
            <person name="Desjardin D."/>
            <person name="Finy P."/>
            <person name="Geml J."/>
            <person name="Haridas S."/>
            <person name="Hughes K."/>
            <person name="Justo A."/>
            <person name="Karasinski D."/>
            <person name="Kautmanova I."/>
            <person name="Kiss B."/>
            <person name="Kocsube S."/>
            <person name="Kotiranta H."/>
            <person name="LaButti K.M."/>
            <person name="Lechner B.E."/>
            <person name="Liimatainen K."/>
            <person name="Lipzen A."/>
            <person name="Lukacs Z."/>
            <person name="Mihaltcheva S."/>
            <person name="Morgado L.N."/>
            <person name="Niskanen T."/>
            <person name="Noordeloos M.E."/>
            <person name="Ohm R.A."/>
            <person name="Ortiz-Santana B."/>
            <person name="Ovrebo C."/>
            <person name="Racz N."/>
            <person name="Riley R."/>
            <person name="Savchenko A."/>
            <person name="Shiryaev A."/>
            <person name="Soop K."/>
            <person name="Spirin V."/>
            <person name="Szebenyi C."/>
            <person name="Tomsovsky M."/>
            <person name="Tulloss R.E."/>
            <person name="Uehling J."/>
            <person name="Grigoriev I.V."/>
            <person name="Vagvolgyi C."/>
            <person name="Papp T."/>
            <person name="Martin F.M."/>
            <person name="Miettinen O."/>
            <person name="Hibbett D.S."/>
            <person name="Nagy L.G."/>
        </authorList>
    </citation>
    <scope>NUCLEOTIDE SEQUENCE [LARGE SCALE GENOMIC DNA]</scope>
    <source>
        <strain evidence="1 2">CBS 166.37</strain>
    </source>
</reference>
<sequence length="109" mass="12337">ATAWEALFVYDSMIFGFTIFKTWQTRREHIITGIRIPLISLILRDGINVLTIFHSVRGLANLANILTFYVSNQPAQSDARAIYLSFDSISVMMMSRLMLNLHESASIGI</sequence>
<gene>
    <name evidence="1" type="ORF">BDQ12DRAFT_576900</name>
</gene>
<organism evidence="1 2">
    <name type="scientific">Crucibulum laeve</name>
    <dbReference type="NCBI Taxonomy" id="68775"/>
    <lineage>
        <taxon>Eukaryota</taxon>
        <taxon>Fungi</taxon>
        <taxon>Dikarya</taxon>
        <taxon>Basidiomycota</taxon>
        <taxon>Agaricomycotina</taxon>
        <taxon>Agaricomycetes</taxon>
        <taxon>Agaricomycetidae</taxon>
        <taxon>Agaricales</taxon>
        <taxon>Agaricineae</taxon>
        <taxon>Nidulariaceae</taxon>
        <taxon>Crucibulum</taxon>
    </lineage>
</organism>
<evidence type="ECO:0000313" key="1">
    <source>
        <dbReference type="EMBL" id="TFK33412.1"/>
    </source>
</evidence>
<protein>
    <submittedName>
        <fullName evidence="1">Uncharacterized protein</fullName>
    </submittedName>
</protein>
<dbReference type="EMBL" id="ML213649">
    <property type="protein sequence ID" value="TFK33412.1"/>
    <property type="molecule type" value="Genomic_DNA"/>
</dbReference>
<feature type="non-terminal residue" evidence="1">
    <location>
        <position position="109"/>
    </location>
</feature>
<proteinExistence type="predicted"/>
<evidence type="ECO:0000313" key="2">
    <source>
        <dbReference type="Proteomes" id="UP000308652"/>
    </source>
</evidence>
<dbReference type="AlphaFoldDB" id="A0A5C3LL74"/>
<name>A0A5C3LL74_9AGAR</name>
<keyword evidence="2" id="KW-1185">Reference proteome</keyword>
<dbReference type="OrthoDB" id="2686513at2759"/>
<feature type="non-terminal residue" evidence="1">
    <location>
        <position position="1"/>
    </location>
</feature>